<proteinExistence type="predicted"/>
<sequence>MNADAQIRAAVSGVPVPVFETTAFTKPKLLAEAVVAIVTTAGLHPRGEAGFVDQGDQSFRLLPADGSNLTSTHFSPNWDRTGLTADINVVFPIDRLHEMAAEGVIGAVSPVHISFMGALDETMSAIRLDSGPAAAAALKKVAVDVVLLTPV</sequence>
<reference evidence="3 4" key="1">
    <citation type="submission" date="2020-10" db="EMBL/GenBank/DDBJ databases">
        <title>Ca. Dormibacterota MAGs.</title>
        <authorList>
            <person name="Montgomery K."/>
        </authorList>
    </citation>
    <scope>NUCLEOTIDE SEQUENCE [LARGE SCALE GENOMIC DNA]</scope>
    <source>
        <strain evidence="3">SC8811_S16_3</strain>
    </source>
</reference>
<evidence type="ECO:0000313" key="4">
    <source>
        <dbReference type="Proteomes" id="UP000620075"/>
    </source>
</evidence>
<keyword evidence="1" id="KW-0712">Selenocysteine</keyword>
<evidence type="ECO:0000256" key="1">
    <source>
        <dbReference type="ARBA" id="ARBA00022933"/>
    </source>
</evidence>
<dbReference type="EMBL" id="JAEKNQ010000059">
    <property type="protein sequence ID" value="MBJ7604516.1"/>
    <property type="molecule type" value="Genomic_DNA"/>
</dbReference>
<keyword evidence="2" id="KW-0560">Oxidoreductase</keyword>
<evidence type="ECO:0000256" key="2">
    <source>
        <dbReference type="ARBA" id="ARBA00023002"/>
    </source>
</evidence>
<dbReference type="Pfam" id="PF07355">
    <property type="entry name" value="GRDB"/>
    <property type="match status" value="1"/>
</dbReference>
<dbReference type="Proteomes" id="UP000620075">
    <property type="component" value="Unassembled WGS sequence"/>
</dbReference>
<protein>
    <submittedName>
        <fullName evidence="3">Selenoprotein B glycine/betaine/sarcosine/D-proline reductase</fullName>
    </submittedName>
</protein>
<dbReference type="InterPro" id="IPR010187">
    <property type="entry name" value="Various_sel_PB"/>
</dbReference>
<name>A0A934KJ29_9BACT</name>
<dbReference type="GO" id="GO:0050485">
    <property type="term" value="F:oxidoreductase activity, acting on X-H and Y-H to form an X-Y bond, with a disulfide as acceptor"/>
    <property type="evidence" value="ECO:0007669"/>
    <property type="project" value="InterPro"/>
</dbReference>
<dbReference type="AlphaFoldDB" id="A0A934KJ29"/>
<organism evidence="3 4">
    <name type="scientific">Candidatus Dormiibacter inghamiae</name>
    <dbReference type="NCBI Taxonomy" id="3127013"/>
    <lineage>
        <taxon>Bacteria</taxon>
        <taxon>Bacillati</taxon>
        <taxon>Candidatus Dormiibacterota</taxon>
        <taxon>Candidatus Dormibacteria</taxon>
        <taxon>Candidatus Dormibacterales</taxon>
        <taxon>Candidatus Dormibacteraceae</taxon>
        <taxon>Candidatus Dormiibacter</taxon>
    </lineage>
</organism>
<accession>A0A934KJ29</accession>
<comment type="caution">
    <text evidence="3">The sequence shown here is derived from an EMBL/GenBank/DDBJ whole genome shotgun (WGS) entry which is preliminary data.</text>
</comment>
<gene>
    <name evidence="3" type="ORF">JF888_15280</name>
</gene>
<dbReference type="RefSeq" id="WP_338182296.1">
    <property type="nucleotide sequence ID" value="NZ_JAEKNQ010000059.1"/>
</dbReference>
<evidence type="ECO:0000313" key="3">
    <source>
        <dbReference type="EMBL" id="MBJ7604516.1"/>
    </source>
</evidence>